<evidence type="ECO:0000313" key="3">
    <source>
        <dbReference type="Proteomes" id="UP001222118"/>
    </source>
</evidence>
<dbReference type="RefSeq" id="WP_282212878.1">
    <property type="nucleotide sequence ID" value="NZ_CP118247.1"/>
</dbReference>
<gene>
    <name evidence="2" type="ORF">PSQ90_08085</name>
</gene>
<dbReference type="Proteomes" id="UP001222118">
    <property type="component" value="Chromosome"/>
</dbReference>
<accession>A0ABY7Z2Z9</accession>
<proteinExistence type="predicted"/>
<sequence>MSDPGPRLGFPWWAYALALAFILIFALWPIASVLLTYVVADANGCVVNEASANGCLVAGTDWGGTLYTMGVMGWFGLITLPLGAGAAIVWFISLLIHRLAWQKHKDAEQ</sequence>
<keyword evidence="1" id="KW-0812">Transmembrane</keyword>
<feature type="transmembrane region" description="Helical" evidence="1">
    <location>
        <begin position="71"/>
        <end position="96"/>
    </location>
</feature>
<organism evidence="2 3">
    <name type="scientific">Devosia rhodophyticola</name>
    <dbReference type="NCBI Taxonomy" id="3026423"/>
    <lineage>
        <taxon>Bacteria</taxon>
        <taxon>Pseudomonadati</taxon>
        <taxon>Pseudomonadota</taxon>
        <taxon>Alphaproteobacteria</taxon>
        <taxon>Hyphomicrobiales</taxon>
        <taxon>Devosiaceae</taxon>
        <taxon>Devosia</taxon>
    </lineage>
</organism>
<reference evidence="2 3" key="1">
    <citation type="submission" date="2023-02" db="EMBL/GenBank/DDBJ databases">
        <title>Devosia chondri sp. nov., isolated from the phycosphere of marine algae.</title>
        <authorList>
            <person name="Kim J.M."/>
            <person name="Lee J.K."/>
            <person name="Choi B.J."/>
            <person name="Bayburt H."/>
            <person name="Jeon C.O."/>
        </authorList>
    </citation>
    <scope>NUCLEOTIDE SEQUENCE [LARGE SCALE GENOMIC DNA]</scope>
    <source>
        <strain evidence="2 3">G2-5</strain>
    </source>
</reference>
<keyword evidence="3" id="KW-1185">Reference proteome</keyword>
<keyword evidence="1" id="KW-1133">Transmembrane helix</keyword>
<feature type="transmembrane region" description="Helical" evidence="1">
    <location>
        <begin position="12"/>
        <end position="31"/>
    </location>
</feature>
<keyword evidence="1" id="KW-0472">Membrane</keyword>
<dbReference type="EMBL" id="CP118247">
    <property type="protein sequence ID" value="WDR07365.1"/>
    <property type="molecule type" value="Genomic_DNA"/>
</dbReference>
<evidence type="ECO:0000313" key="2">
    <source>
        <dbReference type="EMBL" id="WDR07365.1"/>
    </source>
</evidence>
<protein>
    <submittedName>
        <fullName evidence="2">Uncharacterized protein</fullName>
    </submittedName>
</protein>
<name>A0ABY7Z2Z9_9HYPH</name>
<evidence type="ECO:0000256" key="1">
    <source>
        <dbReference type="SAM" id="Phobius"/>
    </source>
</evidence>